<protein>
    <recommendedName>
        <fullName evidence="5">Yip1 domain-containing protein</fullName>
    </recommendedName>
</protein>
<feature type="transmembrane region" description="Helical" evidence="2">
    <location>
        <begin position="140"/>
        <end position="164"/>
    </location>
</feature>
<comment type="caution">
    <text evidence="3">The sequence shown here is derived from an EMBL/GenBank/DDBJ whole genome shotgun (WGS) entry which is preliminary data.</text>
</comment>
<gene>
    <name evidence="3" type="ORF">BACPEC_00623</name>
</gene>
<name>B7APL7_9FIRM</name>
<sequence>MGFCTKCGKPLKDGEICSCQQQTPQMTAPQAPTGAAPQMTAPQAPTGAAPQMTAPQAPAGAAPQMTAPQAPTGAAPQMSAPQAPTGAAPQMSAPQAPSSAQMEAVKQAGANAAANYFAIFKGLISSPVDTINSYMANANIVLVAFLIGAQAVVNMIVRLFQMLISNSGSKYGRLYSTGAIFKNMFLEILLIAVAAAVFALMIKVLVKAFDKADITFTQGLAAYGILTIFGIPAKALNWLVGLTSIGFLDHLASCISLFASVTGYVFLFMAIRSLCRNEKNIPLVMGASYVVVSFVTWIVRLMF</sequence>
<feature type="region of interest" description="Disordered" evidence="1">
    <location>
        <begin position="25"/>
        <end position="102"/>
    </location>
</feature>
<dbReference type="EMBL" id="ABVQ01000034">
    <property type="protein sequence ID" value="EEC58491.1"/>
    <property type="molecule type" value="Genomic_DNA"/>
</dbReference>
<evidence type="ECO:0000256" key="2">
    <source>
        <dbReference type="SAM" id="Phobius"/>
    </source>
</evidence>
<dbReference type="AlphaFoldDB" id="B7APL7"/>
<evidence type="ECO:0000256" key="1">
    <source>
        <dbReference type="SAM" id="MobiDB-lite"/>
    </source>
</evidence>
<keyword evidence="2" id="KW-1133">Transmembrane helix</keyword>
<evidence type="ECO:0008006" key="5">
    <source>
        <dbReference type="Google" id="ProtNLM"/>
    </source>
</evidence>
<proteinExistence type="predicted"/>
<dbReference type="HOGENOM" id="CLU_936095_0_0_9"/>
<reference evidence="3 4" key="1">
    <citation type="submission" date="2008-11" db="EMBL/GenBank/DDBJ databases">
        <title>Draft genome sequence of Bacteroides pectinophilus (ATCC 43243).</title>
        <authorList>
            <person name="Sudarsanam P."/>
            <person name="Ley R."/>
            <person name="Guruge J."/>
            <person name="Turnbaugh P.J."/>
            <person name="Mahowald M."/>
            <person name="Liep D."/>
            <person name="Gordon J."/>
        </authorList>
    </citation>
    <scope>NUCLEOTIDE SEQUENCE [LARGE SCALE GENOMIC DNA]</scope>
    <source>
        <strain evidence="3 4">ATCC 43243</strain>
    </source>
</reference>
<feature type="compositionally biased region" description="Low complexity" evidence="1">
    <location>
        <begin position="25"/>
        <end position="77"/>
    </location>
</feature>
<dbReference type="eggNOG" id="COG3266">
    <property type="taxonomic scope" value="Bacteria"/>
</dbReference>
<reference evidence="3 4" key="2">
    <citation type="submission" date="2008-11" db="EMBL/GenBank/DDBJ databases">
        <authorList>
            <person name="Fulton L."/>
            <person name="Clifton S."/>
            <person name="Fulton B."/>
            <person name="Xu J."/>
            <person name="Minx P."/>
            <person name="Pepin K.H."/>
            <person name="Johnson M."/>
            <person name="Bhonagiri V."/>
            <person name="Nash W.E."/>
            <person name="Mardis E.R."/>
            <person name="Wilson R.K."/>
        </authorList>
    </citation>
    <scope>NUCLEOTIDE SEQUENCE [LARGE SCALE GENOMIC DNA]</scope>
    <source>
        <strain evidence="3 4">ATCC 43243</strain>
    </source>
</reference>
<keyword evidence="2" id="KW-0472">Membrane</keyword>
<feature type="compositionally biased region" description="Low complexity" evidence="1">
    <location>
        <begin position="87"/>
        <end position="102"/>
    </location>
</feature>
<evidence type="ECO:0000313" key="4">
    <source>
        <dbReference type="Proteomes" id="UP000003136"/>
    </source>
</evidence>
<feature type="transmembrane region" description="Helical" evidence="2">
    <location>
        <begin position="250"/>
        <end position="271"/>
    </location>
</feature>
<evidence type="ECO:0000313" key="3">
    <source>
        <dbReference type="EMBL" id="EEC58491.1"/>
    </source>
</evidence>
<keyword evidence="2" id="KW-0812">Transmembrane</keyword>
<feature type="transmembrane region" description="Helical" evidence="2">
    <location>
        <begin position="184"/>
        <end position="206"/>
    </location>
</feature>
<dbReference type="STRING" id="483218.BACPEC_00623"/>
<feature type="transmembrane region" description="Helical" evidence="2">
    <location>
        <begin position="218"/>
        <end position="238"/>
    </location>
</feature>
<accession>B7APL7</accession>
<feature type="transmembrane region" description="Helical" evidence="2">
    <location>
        <begin position="283"/>
        <end position="302"/>
    </location>
</feature>
<organism evidence="3 4">
    <name type="scientific">[Bacteroides] pectinophilus ATCC 43243</name>
    <dbReference type="NCBI Taxonomy" id="483218"/>
    <lineage>
        <taxon>Bacteria</taxon>
        <taxon>Bacillati</taxon>
        <taxon>Bacillota</taxon>
        <taxon>Clostridia</taxon>
        <taxon>Eubacteriales</taxon>
    </lineage>
</organism>
<keyword evidence="4" id="KW-1185">Reference proteome</keyword>
<dbReference type="Proteomes" id="UP000003136">
    <property type="component" value="Unassembled WGS sequence"/>
</dbReference>